<dbReference type="Proteomes" id="UP000470875">
    <property type="component" value="Unassembled WGS sequence"/>
</dbReference>
<reference evidence="12 13" key="1">
    <citation type="submission" date="2019-08" db="EMBL/GenBank/DDBJ databases">
        <title>In-depth cultivation of the pig gut microbiome towards novel bacterial diversity and tailored functional studies.</title>
        <authorList>
            <person name="Wylensek D."/>
            <person name="Hitch T.C.A."/>
            <person name="Clavel T."/>
        </authorList>
    </citation>
    <scope>NUCLEOTIDE SEQUENCE [LARGE SCALE GENOMIC DNA]</scope>
    <source>
        <strain evidence="12 13">WB03_NA08</strain>
    </source>
</reference>
<dbReference type="PANTHER" id="PTHR30616:SF2">
    <property type="entry name" value="PURINE NUCLEOSIDE PHOSPHORYLASE LACC1"/>
    <property type="match status" value="1"/>
</dbReference>
<keyword evidence="5" id="KW-0479">Metal-binding</keyword>
<dbReference type="GO" id="GO:0017061">
    <property type="term" value="F:S-methyl-5-thioadenosine phosphorylase activity"/>
    <property type="evidence" value="ECO:0007669"/>
    <property type="project" value="UniProtKB-EC"/>
</dbReference>
<keyword evidence="7" id="KW-0862">Zinc</keyword>
<evidence type="ECO:0000256" key="5">
    <source>
        <dbReference type="ARBA" id="ARBA00022723"/>
    </source>
</evidence>
<comment type="function">
    <text evidence="2">Purine nucleoside enzyme that catalyzes the phosphorolysis of adenosine and inosine nucleosides, yielding D-ribose 1-phosphate and the respective free bases, adenine and hypoxanthine. Also catalyzes the phosphorolysis of S-methyl-5'-thioadenosine into adenine and S-methyl-5-thio-alpha-D-ribose 1-phosphate. Also has adenosine deaminase activity.</text>
</comment>
<comment type="catalytic activity">
    <reaction evidence="9">
        <text>adenosine + H2O + H(+) = inosine + NH4(+)</text>
        <dbReference type="Rhea" id="RHEA:24408"/>
        <dbReference type="ChEBI" id="CHEBI:15377"/>
        <dbReference type="ChEBI" id="CHEBI:15378"/>
        <dbReference type="ChEBI" id="CHEBI:16335"/>
        <dbReference type="ChEBI" id="CHEBI:17596"/>
        <dbReference type="ChEBI" id="CHEBI:28938"/>
        <dbReference type="EC" id="3.5.4.4"/>
    </reaction>
    <physiologicalReaction direction="left-to-right" evidence="9">
        <dbReference type="Rhea" id="RHEA:24409"/>
    </physiologicalReaction>
</comment>
<dbReference type="GO" id="GO:0005507">
    <property type="term" value="F:copper ion binding"/>
    <property type="evidence" value="ECO:0007669"/>
    <property type="project" value="TreeGrafter"/>
</dbReference>
<keyword evidence="6" id="KW-0378">Hydrolase</keyword>
<evidence type="ECO:0000256" key="3">
    <source>
        <dbReference type="ARBA" id="ARBA00007353"/>
    </source>
</evidence>
<evidence type="ECO:0000256" key="9">
    <source>
        <dbReference type="ARBA" id="ARBA00047989"/>
    </source>
</evidence>
<dbReference type="Pfam" id="PF02578">
    <property type="entry name" value="Cu-oxidase_4"/>
    <property type="match status" value="1"/>
</dbReference>
<dbReference type="GO" id="GO:0016787">
    <property type="term" value="F:hydrolase activity"/>
    <property type="evidence" value="ECO:0007669"/>
    <property type="project" value="UniProtKB-KW"/>
</dbReference>
<sequence length="235" mass="25817">MQTHLGFYGASTDFGTGKDIRKTAQSQRGQLAQVLGRPCQWMAQEHGTQVFLWQRDTPVDLLPVADAIIVDARGVSASAPAAAVVTADCLPILLWSPDLPIWAAVHAGRVGLEKGVIARTLEVVHSLVGTQIYAAIGPAICTRCYQVDWECADSFPAAYVQTNGEVPHLDLRGYARHELAKGAELIMDYPQCTRCSLRWHSHRRDADGQRNAALIWRDTDSDMPSDAGEIWVRLT</sequence>
<name>A0A6N7W544_9ACTO</name>
<keyword evidence="8" id="KW-0186">Copper</keyword>
<dbReference type="PANTHER" id="PTHR30616">
    <property type="entry name" value="UNCHARACTERIZED PROTEIN YFIH"/>
    <property type="match status" value="1"/>
</dbReference>
<gene>
    <name evidence="12" type="ORF">FYJ24_02350</name>
</gene>
<evidence type="ECO:0000313" key="13">
    <source>
        <dbReference type="Proteomes" id="UP000470875"/>
    </source>
</evidence>
<evidence type="ECO:0000256" key="10">
    <source>
        <dbReference type="ARBA" id="ARBA00048968"/>
    </source>
</evidence>
<comment type="catalytic activity">
    <reaction evidence="1">
        <text>inosine + phosphate = alpha-D-ribose 1-phosphate + hypoxanthine</text>
        <dbReference type="Rhea" id="RHEA:27646"/>
        <dbReference type="ChEBI" id="CHEBI:17368"/>
        <dbReference type="ChEBI" id="CHEBI:17596"/>
        <dbReference type="ChEBI" id="CHEBI:43474"/>
        <dbReference type="ChEBI" id="CHEBI:57720"/>
        <dbReference type="EC" id="2.4.2.1"/>
    </reaction>
    <physiologicalReaction direction="left-to-right" evidence="1">
        <dbReference type="Rhea" id="RHEA:27647"/>
    </physiologicalReaction>
</comment>
<keyword evidence="4" id="KW-0808">Transferase</keyword>
<comment type="catalytic activity">
    <reaction evidence="11">
        <text>S-methyl-5'-thioadenosine + phosphate = 5-(methylsulfanyl)-alpha-D-ribose 1-phosphate + adenine</text>
        <dbReference type="Rhea" id="RHEA:11852"/>
        <dbReference type="ChEBI" id="CHEBI:16708"/>
        <dbReference type="ChEBI" id="CHEBI:17509"/>
        <dbReference type="ChEBI" id="CHEBI:43474"/>
        <dbReference type="ChEBI" id="CHEBI:58533"/>
        <dbReference type="EC" id="2.4.2.28"/>
    </reaction>
    <physiologicalReaction direction="left-to-right" evidence="11">
        <dbReference type="Rhea" id="RHEA:11853"/>
    </physiologicalReaction>
</comment>
<comment type="catalytic activity">
    <reaction evidence="10">
        <text>adenosine + phosphate = alpha-D-ribose 1-phosphate + adenine</text>
        <dbReference type="Rhea" id="RHEA:27642"/>
        <dbReference type="ChEBI" id="CHEBI:16335"/>
        <dbReference type="ChEBI" id="CHEBI:16708"/>
        <dbReference type="ChEBI" id="CHEBI:43474"/>
        <dbReference type="ChEBI" id="CHEBI:57720"/>
        <dbReference type="EC" id="2.4.2.1"/>
    </reaction>
    <physiologicalReaction direction="left-to-right" evidence="10">
        <dbReference type="Rhea" id="RHEA:27643"/>
    </physiologicalReaction>
</comment>
<protein>
    <submittedName>
        <fullName evidence="12">Polyphenol oxidase family protein</fullName>
    </submittedName>
</protein>
<evidence type="ECO:0000313" key="12">
    <source>
        <dbReference type="EMBL" id="MSS83623.1"/>
    </source>
</evidence>
<evidence type="ECO:0000256" key="2">
    <source>
        <dbReference type="ARBA" id="ARBA00003215"/>
    </source>
</evidence>
<dbReference type="RefSeq" id="WP_154543191.1">
    <property type="nucleotide sequence ID" value="NZ_VULO01000002.1"/>
</dbReference>
<dbReference type="AlphaFoldDB" id="A0A6N7W544"/>
<evidence type="ECO:0000256" key="1">
    <source>
        <dbReference type="ARBA" id="ARBA00000553"/>
    </source>
</evidence>
<comment type="caution">
    <text evidence="12">The sequence shown here is derived from an EMBL/GenBank/DDBJ whole genome shotgun (WGS) entry which is preliminary data.</text>
</comment>
<evidence type="ECO:0000256" key="8">
    <source>
        <dbReference type="ARBA" id="ARBA00023008"/>
    </source>
</evidence>
<dbReference type="CDD" id="cd16833">
    <property type="entry name" value="YfiH"/>
    <property type="match status" value="1"/>
</dbReference>
<evidence type="ECO:0000256" key="7">
    <source>
        <dbReference type="ARBA" id="ARBA00022833"/>
    </source>
</evidence>
<evidence type="ECO:0000256" key="11">
    <source>
        <dbReference type="ARBA" id="ARBA00049893"/>
    </source>
</evidence>
<dbReference type="SUPFAM" id="SSF64438">
    <property type="entry name" value="CNF1/YfiH-like putative cysteine hydrolases"/>
    <property type="match status" value="1"/>
</dbReference>
<dbReference type="InterPro" id="IPR011324">
    <property type="entry name" value="Cytotoxic_necrot_fac-like_cat"/>
</dbReference>
<dbReference type="InterPro" id="IPR003730">
    <property type="entry name" value="Cu_polyphenol_OxRdtase"/>
</dbReference>
<dbReference type="InterPro" id="IPR038371">
    <property type="entry name" value="Cu_polyphenol_OxRdtase_sf"/>
</dbReference>
<dbReference type="EMBL" id="VULO01000002">
    <property type="protein sequence ID" value="MSS83623.1"/>
    <property type="molecule type" value="Genomic_DNA"/>
</dbReference>
<keyword evidence="13" id="KW-1185">Reference proteome</keyword>
<comment type="similarity">
    <text evidence="3">Belongs to the purine nucleoside phosphorylase YfiH/LACC1 family.</text>
</comment>
<accession>A0A6N7W544</accession>
<organism evidence="12 13">
    <name type="scientific">Scrofimicrobium canadense</name>
    <dbReference type="NCBI Taxonomy" id="2652290"/>
    <lineage>
        <taxon>Bacteria</taxon>
        <taxon>Bacillati</taxon>
        <taxon>Actinomycetota</taxon>
        <taxon>Actinomycetes</taxon>
        <taxon>Actinomycetales</taxon>
        <taxon>Actinomycetaceae</taxon>
        <taxon>Scrofimicrobium</taxon>
    </lineage>
</organism>
<dbReference type="Gene3D" id="3.60.140.10">
    <property type="entry name" value="CNF1/YfiH-like putative cysteine hydrolases"/>
    <property type="match status" value="1"/>
</dbReference>
<proteinExistence type="inferred from homology"/>
<evidence type="ECO:0000256" key="6">
    <source>
        <dbReference type="ARBA" id="ARBA00022801"/>
    </source>
</evidence>
<evidence type="ECO:0000256" key="4">
    <source>
        <dbReference type="ARBA" id="ARBA00022679"/>
    </source>
</evidence>